<dbReference type="EMBL" id="JAVFHQ010000037">
    <property type="protein sequence ID" value="KAK4542908.1"/>
    <property type="molecule type" value="Genomic_DNA"/>
</dbReference>
<organism evidence="2 3">
    <name type="scientific">Oleoguttula mirabilis</name>
    <dbReference type="NCBI Taxonomy" id="1507867"/>
    <lineage>
        <taxon>Eukaryota</taxon>
        <taxon>Fungi</taxon>
        <taxon>Dikarya</taxon>
        <taxon>Ascomycota</taxon>
        <taxon>Pezizomycotina</taxon>
        <taxon>Dothideomycetes</taxon>
        <taxon>Dothideomycetidae</taxon>
        <taxon>Mycosphaerellales</taxon>
        <taxon>Teratosphaeriaceae</taxon>
        <taxon>Oleoguttula</taxon>
    </lineage>
</organism>
<name>A0AAV9JCT0_9PEZI</name>
<feature type="region of interest" description="Disordered" evidence="1">
    <location>
        <begin position="1"/>
        <end position="83"/>
    </location>
</feature>
<feature type="compositionally biased region" description="Polar residues" evidence="1">
    <location>
        <begin position="23"/>
        <end position="52"/>
    </location>
</feature>
<reference evidence="2 3" key="1">
    <citation type="submission" date="2021-11" db="EMBL/GenBank/DDBJ databases">
        <title>Black yeast isolated from Biological Soil Crust.</title>
        <authorList>
            <person name="Kurbessoian T."/>
        </authorList>
    </citation>
    <scope>NUCLEOTIDE SEQUENCE [LARGE SCALE GENOMIC DNA]</scope>
    <source>
        <strain evidence="2 3">CCFEE 5522</strain>
    </source>
</reference>
<comment type="caution">
    <text evidence="2">The sequence shown here is derived from an EMBL/GenBank/DDBJ whole genome shotgun (WGS) entry which is preliminary data.</text>
</comment>
<keyword evidence="3" id="KW-1185">Reference proteome</keyword>
<protein>
    <submittedName>
        <fullName evidence="2">Uncharacterized protein</fullName>
    </submittedName>
</protein>
<accession>A0AAV9JCT0</accession>
<proteinExistence type="predicted"/>
<sequence length="126" mass="13901">MHLLRKKTAQHPPTPPNIEPSHQEATTPTRDSPAAQDTDSASPLVTCTTAETSPPPKRRSSSAFLDKLKRSGGRKVSISDSGPYIFAFDPRSGTTVLQKNPHWPNEDSWKRENDTARRCIGSMGYD</sequence>
<dbReference type="AlphaFoldDB" id="A0AAV9JCT0"/>
<gene>
    <name evidence="2" type="ORF">LTR36_006097</name>
</gene>
<evidence type="ECO:0000313" key="3">
    <source>
        <dbReference type="Proteomes" id="UP001324427"/>
    </source>
</evidence>
<evidence type="ECO:0000313" key="2">
    <source>
        <dbReference type="EMBL" id="KAK4542908.1"/>
    </source>
</evidence>
<dbReference type="Proteomes" id="UP001324427">
    <property type="component" value="Unassembled WGS sequence"/>
</dbReference>
<evidence type="ECO:0000256" key="1">
    <source>
        <dbReference type="SAM" id="MobiDB-lite"/>
    </source>
</evidence>